<evidence type="ECO:0008006" key="3">
    <source>
        <dbReference type="Google" id="ProtNLM"/>
    </source>
</evidence>
<dbReference type="AlphaFoldDB" id="A0A8H7P595"/>
<evidence type="ECO:0000313" key="1">
    <source>
        <dbReference type="EMBL" id="KAF9817049.1"/>
    </source>
</evidence>
<protein>
    <recommendedName>
        <fullName evidence="3">Reverse transcriptase zinc-binding domain-containing protein</fullName>
    </recommendedName>
</protein>
<organism evidence="1 2">
    <name type="scientific">Rhodonia placenta</name>
    <dbReference type="NCBI Taxonomy" id="104341"/>
    <lineage>
        <taxon>Eukaryota</taxon>
        <taxon>Fungi</taxon>
        <taxon>Dikarya</taxon>
        <taxon>Basidiomycota</taxon>
        <taxon>Agaricomycotina</taxon>
        <taxon>Agaricomycetes</taxon>
        <taxon>Polyporales</taxon>
        <taxon>Adustoporiaceae</taxon>
        <taxon>Rhodonia</taxon>
    </lineage>
</organism>
<gene>
    <name evidence="1" type="ORF">IEO21_03631</name>
</gene>
<accession>A0A8H7P595</accession>
<name>A0A8H7P595_9APHY</name>
<evidence type="ECO:0000313" key="2">
    <source>
        <dbReference type="Proteomes" id="UP000639403"/>
    </source>
</evidence>
<proteinExistence type="predicted"/>
<dbReference type="EMBL" id="JADOXO010000047">
    <property type="protein sequence ID" value="KAF9817049.1"/>
    <property type="molecule type" value="Genomic_DNA"/>
</dbReference>
<sequence length="238" mass="26784">MLLLVRAAAEAIAGFSPTDSSIWTSIRSSDIRKPIESFLWKALHNANRSGSYWKHVPGFEHRELCPNCLTAEESIGHILTSCSATGRHLVWSLARRIWQQTGRPLPAMSIGLILGCGLAAIPGRDRRTAPGTIRLWRILISESVYLIWKLRNERVIQHGDVAGWQHSRREVEERWLQVLNVRLALDRTLTNPRYKHSSVSADLVDETWRGTLVSTGPIPDDWIFKPGSPTLALSAVRN</sequence>
<dbReference type="Proteomes" id="UP000639403">
    <property type="component" value="Unassembled WGS sequence"/>
</dbReference>
<reference evidence="1" key="1">
    <citation type="submission" date="2020-11" db="EMBL/GenBank/DDBJ databases">
        <authorList>
            <person name="Koelle M."/>
            <person name="Horta M.A.C."/>
            <person name="Nowrousian M."/>
            <person name="Ohm R.A."/>
            <person name="Benz P."/>
            <person name="Pilgard A."/>
        </authorList>
    </citation>
    <scope>NUCLEOTIDE SEQUENCE</scope>
    <source>
        <strain evidence="1">FPRL280</strain>
    </source>
</reference>
<comment type="caution">
    <text evidence="1">The sequence shown here is derived from an EMBL/GenBank/DDBJ whole genome shotgun (WGS) entry which is preliminary data.</text>
</comment>
<reference evidence="1" key="2">
    <citation type="journal article" name="Front. Microbiol.">
        <title>Degradative Capacity of Two Strains of Rhodonia placenta: From Phenotype to Genotype.</title>
        <authorList>
            <person name="Kolle M."/>
            <person name="Horta M.A.C."/>
            <person name="Nowrousian M."/>
            <person name="Ohm R.A."/>
            <person name="Benz J.P."/>
            <person name="Pilgard A."/>
        </authorList>
    </citation>
    <scope>NUCLEOTIDE SEQUENCE</scope>
    <source>
        <strain evidence="1">FPRL280</strain>
    </source>
</reference>